<dbReference type="STRING" id="1765967.BW247_16015"/>
<keyword evidence="1" id="KW-0808">Transferase</keyword>
<dbReference type="CDD" id="cd02440">
    <property type="entry name" value="AdoMet_MTases"/>
    <property type="match status" value="1"/>
</dbReference>
<protein>
    <recommendedName>
        <fullName evidence="2">Methyltransferase domain-containing protein</fullName>
    </recommendedName>
</protein>
<dbReference type="KEGG" id="afy:BW247_16015"/>
<dbReference type="OrthoDB" id="9786503at2"/>
<sequence>MTQQHDTRVPASPERDHWNERYAAKEFIWSVQANAFLVAETTDLPAGRALDLAAGEGRNAIWLAERGWQVRAVDFSEIAAEKGQRLAESRGVGERVEFEVADLRVYTPPAASFDLVILMYLHLPHDALFPVLARAADAVAPGGTFLLLGHDASNLEHGHGGPQNPAVLYTPEQIVGTLGDRLEIEQAGVFDRPVDTPAGTRIAKDCLVRARRAD</sequence>
<reference evidence="3 4" key="1">
    <citation type="submission" date="2017-01" db="EMBL/GenBank/DDBJ databases">
        <title>Draft sequence of Acidihalobacter ferrooxidans strain DSM 14175 (strain V8).</title>
        <authorList>
            <person name="Khaleque H.N."/>
            <person name="Ramsay J.P."/>
            <person name="Murphy R.J.T."/>
            <person name="Kaksonen A.H."/>
            <person name="Boxall N.J."/>
            <person name="Watkin E.L.J."/>
        </authorList>
    </citation>
    <scope>NUCLEOTIDE SEQUENCE [LARGE SCALE GENOMIC DNA]</scope>
    <source>
        <strain evidence="3 4">V8</strain>
    </source>
</reference>
<name>A0A1P8UKP7_9GAMM</name>
<evidence type="ECO:0000313" key="4">
    <source>
        <dbReference type="Proteomes" id="UP000243807"/>
    </source>
</evidence>
<dbReference type="Gene3D" id="3.40.50.150">
    <property type="entry name" value="Vaccinia Virus protein VP39"/>
    <property type="match status" value="1"/>
</dbReference>
<keyword evidence="4" id="KW-1185">Reference proteome</keyword>
<dbReference type="AlphaFoldDB" id="A0A1P8UKP7"/>
<dbReference type="PANTHER" id="PTHR43861:SF3">
    <property type="entry name" value="PUTATIVE (AFU_ORTHOLOGUE AFUA_2G14390)-RELATED"/>
    <property type="match status" value="1"/>
</dbReference>
<dbReference type="Pfam" id="PF13649">
    <property type="entry name" value="Methyltransf_25"/>
    <property type="match status" value="1"/>
</dbReference>
<dbReference type="Proteomes" id="UP000243807">
    <property type="component" value="Chromosome"/>
</dbReference>
<dbReference type="GO" id="GO:0016740">
    <property type="term" value="F:transferase activity"/>
    <property type="evidence" value="ECO:0007669"/>
    <property type="project" value="UniProtKB-KW"/>
</dbReference>
<accession>A0A1P8UKP7</accession>
<dbReference type="InterPro" id="IPR029063">
    <property type="entry name" value="SAM-dependent_MTases_sf"/>
</dbReference>
<evidence type="ECO:0000313" key="3">
    <source>
        <dbReference type="EMBL" id="APZ44410.1"/>
    </source>
</evidence>
<dbReference type="InterPro" id="IPR041698">
    <property type="entry name" value="Methyltransf_25"/>
</dbReference>
<evidence type="ECO:0000259" key="2">
    <source>
        <dbReference type="Pfam" id="PF13649"/>
    </source>
</evidence>
<dbReference type="RefSeq" id="WP_076838117.1">
    <property type="nucleotide sequence ID" value="NZ_CP019434.1"/>
</dbReference>
<dbReference type="SUPFAM" id="SSF53335">
    <property type="entry name" value="S-adenosyl-L-methionine-dependent methyltransferases"/>
    <property type="match status" value="1"/>
</dbReference>
<dbReference type="PANTHER" id="PTHR43861">
    <property type="entry name" value="TRANS-ACONITATE 2-METHYLTRANSFERASE-RELATED"/>
    <property type="match status" value="1"/>
</dbReference>
<dbReference type="EMBL" id="CP019434">
    <property type="protein sequence ID" value="APZ44410.1"/>
    <property type="molecule type" value="Genomic_DNA"/>
</dbReference>
<proteinExistence type="predicted"/>
<feature type="domain" description="Methyltransferase" evidence="2">
    <location>
        <begin position="50"/>
        <end position="143"/>
    </location>
</feature>
<organism evidence="3 4">
    <name type="scientific">Acidihalobacter ferrooxydans</name>
    <dbReference type="NCBI Taxonomy" id="1765967"/>
    <lineage>
        <taxon>Bacteria</taxon>
        <taxon>Pseudomonadati</taxon>
        <taxon>Pseudomonadota</taxon>
        <taxon>Gammaproteobacteria</taxon>
        <taxon>Chromatiales</taxon>
        <taxon>Ectothiorhodospiraceae</taxon>
        <taxon>Acidihalobacter</taxon>
    </lineage>
</organism>
<gene>
    <name evidence="3" type="ORF">BW247_16015</name>
</gene>
<evidence type="ECO:0000256" key="1">
    <source>
        <dbReference type="ARBA" id="ARBA00022679"/>
    </source>
</evidence>